<name>A0AAN8A470_9PEZI</name>
<proteinExistence type="predicted"/>
<sequence>MADLGGLPPYEPVVKTPMSRPVIVTLRRAANRHTEPDHEMCDAIRIDSTTEFPALYDTFIARVRRQYSCDETGILNGRCHFKLEDGRFIRFKHTDTWDVCRDILLIQDKSELWFTFWTQEVTSQEATIQPASAEVPAPKPEIPHPILAGFPDPNTLKRFDAKVSVKVAIRQYKPSVRLPGTCSSPIATSGGCIIITSITSYRDVTAALLKQAGLNLGKTELKSMDSSVNVGKLYVPATRLPGQLVGKYFCGTTTASASPLVRS</sequence>
<gene>
    <name evidence="1" type="ORF">LTR97_004047</name>
</gene>
<dbReference type="Proteomes" id="UP001310594">
    <property type="component" value="Unassembled WGS sequence"/>
</dbReference>
<dbReference type="EMBL" id="JAVRQU010000005">
    <property type="protein sequence ID" value="KAK5703098.1"/>
    <property type="molecule type" value="Genomic_DNA"/>
</dbReference>
<evidence type="ECO:0000313" key="1">
    <source>
        <dbReference type="EMBL" id="KAK5703098.1"/>
    </source>
</evidence>
<organism evidence="1 2">
    <name type="scientific">Elasticomyces elasticus</name>
    <dbReference type="NCBI Taxonomy" id="574655"/>
    <lineage>
        <taxon>Eukaryota</taxon>
        <taxon>Fungi</taxon>
        <taxon>Dikarya</taxon>
        <taxon>Ascomycota</taxon>
        <taxon>Pezizomycotina</taxon>
        <taxon>Dothideomycetes</taxon>
        <taxon>Dothideomycetidae</taxon>
        <taxon>Mycosphaerellales</taxon>
        <taxon>Teratosphaeriaceae</taxon>
        <taxon>Elasticomyces</taxon>
    </lineage>
</organism>
<evidence type="ECO:0000313" key="2">
    <source>
        <dbReference type="Proteomes" id="UP001310594"/>
    </source>
</evidence>
<protein>
    <submittedName>
        <fullName evidence="1">Uncharacterized protein</fullName>
    </submittedName>
</protein>
<comment type="caution">
    <text evidence="1">The sequence shown here is derived from an EMBL/GenBank/DDBJ whole genome shotgun (WGS) entry which is preliminary data.</text>
</comment>
<dbReference type="AlphaFoldDB" id="A0AAN8A470"/>
<reference evidence="1" key="1">
    <citation type="submission" date="2023-08" db="EMBL/GenBank/DDBJ databases">
        <title>Black Yeasts Isolated from many extreme environments.</title>
        <authorList>
            <person name="Coleine C."/>
            <person name="Stajich J.E."/>
            <person name="Selbmann L."/>
        </authorList>
    </citation>
    <scope>NUCLEOTIDE SEQUENCE</scope>
    <source>
        <strain evidence="1">CCFEE 5810</strain>
    </source>
</reference>
<accession>A0AAN8A470</accession>